<keyword evidence="2" id="KW-0378">Hydrolase</keyword>
<dbReference type="Gene3D" id="3.40.720.10">
    <property type="entry name" value="Alkaline Phosphatase, subunit A"/>
    <property type="match status" value="1"/>
</dbReference>
<dbReference type="AlphaFoldDB" id="A0A5C5V9L4"/>
<organism evidence="2 3">
    <name type="scientific">Posidoniimonas corsicana</name>
    <dbReference type="NCBI Taxonomy" id="1938618"/>
    <lineage>
        <taxon>Bacteria</taxon>
        <taxon>Pseudomonadati</taxon>
        <taxon>Planctomycetota</taxon>
        <taxon>Planctomycetia</taxon>
        <taxon>Pirellulales</taxon>
        <taxon>Lacipirellulaceae</taxon>
        <taxon>Posidoniimonas</taxon>
    </lineage>
</organism>
<dbReference type="SUPFAM" id="SSF53649">
    <property type="entry name" value="Alkaline phosphatase-like"/>
    <property type="match status" value="1"/>
</dbReference>
<protein>
    <submittedName>
        <fullName evidence="2">Arylsulfatase</fullName>
        <ecNumber evidence="2">3.1.6.1</ecNumber>
    </submittedName>
</protein>
<reference evidence="2 3" key="1">
    <citation type="submission" date="2019-02" db="EMBL/GenBank/DDBJ databases">
        <title>Deep-cultivation of Planctomycetes and their phenomic and genomic characterization uncovers novel biology.</title>
        <authorList>
            <person name="Wiegand S."/>
            <person name="Jogler M."/>
            <person name="Boedeker C."/>
            <person name="Pinto D."/>
            <person name="Vollmers J."/>
            <person name="Rivas-Marin E."/>
            <person name="Kohn T."/>
            <person name="Peeters S.H."/>
            <person name="Heuer A."/>
            <person name="Rast P."/>
            <person name="Oberbeckmann S."/>
            <person name="Bunk B."/>
            <person name="Jeske O."/>
            <person name="Meyerdierks A."/>
            <person name="Storesund J.E."/>
            <person name="Kallscheuer N."/>
            <person name="Luecker S."/>
            <person name="Lage O.M."/>
            <person name="Pohl T."/>
            <person name="Merkel B.J."/>
            <person name="Hornburger P."/>
            <person name="Mueller R.-W."/>
            <person name="Bruemmer F."/>
            <person name="Labrenz M."/>
            <person name="Spormann A.M."/>
            <person name="Op Den Camp H."/>
            <person name="Overmann J."/>
            <person name="Amann R."/>
            <person name="Jetten M.S.M."/>
            <person name="Mascher T."/>
            <person name="Medema M.H."/>
            <person name="Devos D.P."/>
            <person name="Kaster A.-K."/>
            <person name="Ovreas L."/>
            <person name="Rohde M."/>
            <person name="Galperin M.Y."/>
            <person name="Jogler C."/>
        </authorList>
    </citation>
    <scope>NUCLEOTIDE SEQUENCE [LARGE SCALE GENOMIC DNA]</scope>
    <source>
        <strain evidence="2 3">KOR34</strain>
    </source>
</reference>
<dbReference type="PANTHER" id="PTHR43108">
    <property type="entry name" value="N-ACETYLGLUCOSAMINE-6-SULFATASE FAMILY MEMBER"/>
    <property type="match status" value="1"/>
</dbReference>
<dbReference type="PANTHER" id="PTHR43108:SF6">
    <property type="entry name" value="N-SULPHOGLUCOSAMINE SULPHOHYDROLASE"/>
    <property type="match status" value="1"/>
</dbReference>
<keyword evidence="3" id="KW-1185">Reference proteome</keyword>
<dbReference type="RefSeq" id="WP_146561304.1">
    <property type="nucleotide sequence ID" value="NZ_SIHJ01000001.1"/>
</dbReference>
<evidence type="ECO:0000313" key="2">
    <source>
        <dbReference type="EMBL" id="TWT35268.1"/>
    </source>
</evidence>
<evidence type="ECO:0000313" key="3">
    <source>
        <dbReference type="Proteomes" id="UP000316714"/>
    </source>
</evidence>
<dbReference type="EMBL" id="SIHJ01000001">
    <property type="protein sequence ID" value="TWT35268.1"/>
    <property type="molecule type" value="Genomic_DNA"/>
</dbReference>
<dbReference type="Proteomes" id="UP000316714">
    <property type="component" value="Unassembled WGS sequence"/>
</dbReference>
<dbReference type="CDD" id="cd16031">
    <property type="entry name" value="G6S_like"/>
    <property type="match status" value="1"/>
</dbReference>
<dbReference type="OrthoDB" id="237120at2"/>
<dbReference type="EC" id="3.1.6.1" evidence="2"/>
<sequence>MSILVLYADDWRYDTLGVAGNPVVETPVLDELASSGVRFTHNCVTTSICGVSRASLFTGQWMSRHGNRAFRPWKTAWNATYPGALRNSGYFVGHVGKWHNGNIPAGRFDFSRSYYGTHWVRQPGGQRVHVTQKNCDDAIEFLRARPMSKPFCLTVAFFAPHAEDANPAQYLPQPESTELYGRTSVPTPVNATQESFERLPSFIATAKNEGRVRWRWRFDTPAKYQAMMKNYYRLVSEVDAACGRILDELDEQGAASNTLVVFTTDNGYFHGEHGLADKWYPHEESIRVPLIIRDPRMSPRSRGTTTDEITLNVDIAPTILAAAQIDVPESMQGADIGPLYLDDIAPPWREEFFYEHPTLKSTDFIPASEALVRKDWKYIYWPDFDREQLFHLRTDPSEESDVAADPASQAKLQEMRKRFSTLKAAAR</sequence>
<dbReference type="InterPro" id="IPR017850">
    <property type="entry name" value="Alkaline_phosphatase_core_sf"/>
</dbReference>
<feature type="domain" description="Sulfatase N-terminal" evidence="1">
    <location>
        <begin position="3"/>
        <end position="325"/>
    </location>
</feature>
<dbReference type="InterPro" id="IPR000917">
    <property type="entry name" value="Sulfatase_N"/>
</dbReference>
<accession>A0A5C5V9L4</accession>
<dbReference type="Pfam" id="PF00884">
    <property type="entry name" value="Sulfatase"/>
    <property type="match status" value="1"/>
</dbReference>
<name>A0A5C5V9L4_9BACT</name>
<gene>
    <name evidence="2" type="ORF">KOR34_01560</name>
</gene>
<proteinExistence type="predicted"/>
<comment type="caution">
    <text evidence="2">The sequence shown here is derived from an EMBL/GenBank/DDBJ whole genome shotgun (WGS) entry which is preliminary data.</text>
</comment>
<evidence type="ECO:0000259" key="1">
    <source>
        <dbReference type="Pfam" id="PF00884"/>
    </source>
</evidence>
<dbReference type="GO" id="GO:0004065">
    <property type="term" value="F:arylsulfatase activity"/>
    <property type="evidence" value="ECO:0007669"/>
    <property type="project" value="UniProtKB-EC"/>
</dbReference>